<dbReference type="PATRIC" id="fig|167539.5.peg.907"/>
<gene>
    <name evidence="1" type="ordered locus">Pro_0858</name>
</gene>
<reference evidence="1 2" key="1">
    <citation type="journal article" date="2003" name="Proc. Natl. Acad. Sci. U.S.A.">
        <title>Genome sequence of the cyanobacterium Prochlorococcus marinus SS120, a nearly minimal oxyphototrophic genome.</title>
        <authorList>
            <person name="Dufresne A."/>
            <person name="Salanoubat M."/>
            <person name="Partensky F."/>
            <person name="Artiguenave F."/>
            <person name="Axmann I.M."/>
            <person name="Barbe V."/>
            <person name="Duprat S."/>
            <person name="Galperin M.Y."/>
            <person name="Koonin E.V."/>
            <person name="Le Gall F."/>
            <person name="Makarova K.S."/>
            <person name="Ostrowski M."/>
            <person name="Oztas S."/>
            <person name="Robert C."/>
            <person name="Rogozin I.B."/>
            <person name="Scanlan D.J."/>
            <person name="Tandeau de Marsac N."/>
            <person name="Weissenbach J."/>
            <person name="Wincker P."/>
            <person name="Wolf Y.I."/>
            <person name="Hess W.R."/>
        </authorList>
    </citation>
    <scope>NUCLEOTIDE SEQUENCE [LARGE SCALE GENOMIC DNA]</scope>
    <source>
        <strain evidence="2">SARG / CCMP1375 / SS120</strain>
    </source>
</reference>
<dbReference type="AlphaFoldDB" id="Q7VC84"/>
<dbReference type="KEGG" id="pma:Pro_0858"/>
<organism evidence="1 2">
    <name type="scientific">Prochlorococcus marinus (strain SARG / CCMP1375 / SS120)</name>
    <dbReference type="NCBI Taxonomy" id="167539"/>
    <lineage>
        <taxon>Bacteria</taxon>
        <taxon>Bacillati</taxon>
        <taxon>Cyanobacteriota</taxon>
        <taxon>Cyanophyceae</taxon>
        <taxon>Synechococcales</taxon>
        <taxon>Prochlorococcaceae</taxon>
        <taxon>Prochlorococcus</taxon>
    </lineage>
</organism>
<proteinExistence type="predicted"/>
<dbReference type="HOGENOM" id="CLU_153211_1_0_3"/>
<accession>Q7VC84</accession>
<protein>
    <submittedName>
        <fullName evidence="1">Uncharacterized protein</fullName>
    </submittedName>
</protein>
<sequence length="116" mass="13305">MLISGILITPQRNNSVLALDSKWIEVIPSKAGQQWLDKDSLNKITETKISIHTRFRPHSSKNKANLEDIDYIMNIDCLNKLYFDESIDGINQFTKNWKNSEGDLLIDETIESACSY</sequence>
<name>Q7VC84_PROMA</name>
<dbReference type="EnsemblBacteria" id="AAP99902">
    <property type="protein sequence ID" value="AAP99902"/>
    <property type="gene ID" value="Pro_0858"/>
</dbReference>
<dbReference type="EMBL" id="AE017126">
    <property type="protein sequence ID" value="AAP99902.1"/>
    <property type="molecule type" value="Genomic_DNA"/>
</dbReference>
<keyword evidence="2" id="KW-1185">Reference proteome</keyword>
<dbReference type="STRING" id="167539.Pro_0858"/>
<evidence type="ECO:0000313" key="1">
    <source>
        <dbReference type="EMBL" id="AAP99902.1"/>
    </source>
</evidence>
<evidence type="ECO:0000313" key="2">
    <source>
        <dbReference type="Proteomes" id="UP000001420"/>
    </source>
</evidence>
<dbReference type="Proteomes" id="UP000001420">
    <property type="component" value="Chromosome"/>
</dbReference>
<dbReference type="OrthoDB" id="8561924at2"/>